<dbReference type="GeneID" id="20080129"/>
<name>A0A024UMA6_9STRA</name>
<gene>
    <name evidence="2" type="ORF">H310_03079</name>
</gene>
<dbReference type="RefSeq" id="XP_008865052.1">
    <property type="nucleotide sequence ID" value="XM_008866830.1"/>
</dbReference>
<proteinExistence type="predicted"/>
<feature type="region of interest" description="Disordered" evidence="1">
    <location>
        <begin position="36"/>
        <end position="61"/>
    </location>
</feature>
<dbReference type="EMBL" id="KI913955">
    <property type="protein sequence ID" value="ETW06977.1"/>
    <property type="molecule type" value="Genomic_DNA"/>
</dbReference>
<evidence type="ECO:0000256" key="1">
    <source>
        <dbReference type="SAM" id="MobiDB-lite"/>
    </source>
</evidence>
<sequence>MYKFRLRFLGLAGGGFVTGALALLSFDGADMVVGASESSDTEGAASGGVWDGDGSTKRRPSCDGAAAWSGKLVPDDIVTLDGGGVCDGINCIVGVGPMDCGNRMDDGWEGSSMEKRLGSPIECIPAR</sequence>
<evidence type="ECO:0000313" key="2">
    <source>
        <dbReference type="EMBL" id="ETW06977.1"/>
    </source>
</evidence>
<organism evidence="2">
    <name type="scientific">Aphanomyces invadans</name>
    <dbReference type="NCBI Taxonomy" id="157072"/>
    <lineage>
        <taxon>Eukaryota</taxon>
        <taxon>Sar</taxon>
        <taxon>Stramenopiles</taxon>
        <taxon>Oomycota</taxon>
        <taxon>Saprolegniomycetes</taxon>
        <taxon>Saprolegniales</taxon>
        <taxon>Verrucalvaceae</taxon>
        <taxon>Aphanomyces</taxon>
    </lineage>
</organism>
<reference evidence="2" key="1">
    <citation type="submission" date="2013-12" db="EMBL/GenBank/DDBJ databases">
        <title>The Genome Sequence of Aphanomyces invadans NJM9701.</title>
        <authorList>
            <consortium name="The Broad Institute Genomics Platform"/>
            <person name="Russ C."/>
            <person name="Tyler B."/>
            <person name="van West P."/>
            <person name="Dieguez-Uribeondo J."/>
            <person name="Young S.K."/>
            <person name="Zeng Q."/>
            <person name="Gargeya S."/>
            <person name="Fitzgerald M."/>
            <person name="Abouelleil A."/>
            <person name="Alvarado L."/>
            <person name="Chapman S.B."/>
            <person name="Gainer-Dewar J."/>
            <person name="Goldberg J."/>
            <person name="Griggs A."/>
            <person name="Gujja S."/>
            <person name="Hansen M."/>
            <person name="Howarth C."/>
            <person name="Imamovic A."/>
            <person name="Ireland A."/>
            <person name="Larimer J."/>
            <person name="McCowan C."/>
            <person name="Murphy C."/>
            <person name="Pearson M."/>
            <person name="Poon T.W."/>
            <person name="Priest M."/>
            <person name="Roberts A."/>
            <person name="Saif S."/>
            <person name="Shea T."/>
            <person name="Sykes S."/>
            <person name="Wortman J."/>
            <person name="Nusbaum C."/>
            <person name="Birren B."/>
        </authorList>
    </citation>
    <scope>NUCLEOTIDE SEQUENCE [LARGE SCALE GENOMIC DNA]</scope>
    <source>
        <strain evidence="2">NJM9701</strain>
    </source>
</reference>
<dbReference type="VEuPathDB" id="FungiDB:H310_03079"/>
<dbReference type="AlphaFoldDB" id="A0A024UMA6"/>
<protein>
    <submittedName>
        <fullName evidence="2">Uncharacterized protein</fullName>
    </submittedName>
</protein>
<accession>A0A024UMA6</accession>